<evidence type="ECO:0000256" key="1">
    <source>
        <dbReference type="ARBA" id="ARBA00023002"/>
    </source>
</evidence>
<evidence type="ECO:0000259" key="4">
    <source>
        <dbReference type="Pfam" id="PF14833"/>
    </source>
</evidence>
<dbReference type="InterPro" id="IPR006115">
    <property type="entry name" value="6PGDH_NADP-bd"/>
</dbReference>
<keyword evidence="2" id="KW-0520">NAD</keyword>
<keyword evidence="6" id="KW-1185">Reference proteome</keyword>
<dbReference type="Pfam" id="PF14833">
    <property type="entry name" value="NAD_binding_11"/>
    <property type="match status" value="1"/>
</dbReference>
<dbReference type="Gene3D" id="3.40.50.720">
    <property type="entry name" value="NAD(P)-binding Rossmann-like Domain"/>
    <property type="match status" value="1"/>
</dbReference>
<feature type="domain" description="3-hydroxyisobutyrate dehydrogenase-like NAD-binding" evidence="4">
    <location>
        <begin position="167"/>
        <end position="288"/>
    </location>
</feature>
<evidence type="ECO:0000259" key="3">
    <source>
        <dbReference type="Pfam" id="PF03446"/>
    </source>
</evidence>
<dbReference type="RefSeq" id="WP_226954600.1">
    <property type="nucleotide sequence ID" value="NZ_JACDXW010000005.1"/>
</dbReference>
<keyword evidence="1" id="KW-0560">Oxidoreductase</keyword>
<dbReference type="Pfam" id="PF03446">
    <property type="entry name" value="NAD_binding_2"/>
    <property type="match status" value="1"/>
</dbReference>
<proteinExistence type="predicted"/>
<dbReference type="PANTHER" id="PTHR43060:SF15">
    <property type="entry name" value="3-HYDROXYISOBUTYRATE DEHYDROGENASE-LIKE 1, MITOCHONDRIAL-RELATED"/>
    <property type="match status" value="1"/>
</dbReference>
<reference evidence="5 6" key="1">
    <citation type="submission" date="2020-07" db="EMBL/GenBank/DDBJ databases">
        <title>Pusillimonas sp. nov., isolated from poultry manure in Taiwan.</title>
        <authorList>
            <person name="Lin S.-Y."/>
            <person name="Tang Y.-S."/>
            <person name="Young C.-C."/>
        </authorList>
    </citation>
    <scope>NUCLEOTIDE SEQUENCE [LARGE SCALE GENOMIC DNA]</scope>
    <source>
        <strain evidence="5 6">CC-YST705</strain>
    </source>
</reference>
<dbReference type="PANTHER" id="PTHR43060">
    <property type="entry name" value="3-HYDROXYISOBUTYRATE DEHYDROGENASE-LIKE 1, MITOCHONDRIAL-RELATED"/>
    <property type="match status" value="1"/>
</dbReference>
<feature type="domain" description="6-phosphogluconate dehydrogenase NADP-binding" evidence="3">
    <location>
        <begin position="8"/>
        <end position="164"/>
    </location>
</feature>
<comment type="caution">
    <text evidence="5">The sequence shown here is derived from an EMBL/GenBank/DDBJ whole genome shotgun (WGS) entry which is preliminary data.</text>
</comment>
<dbReference type="Gene3D" id="1.10.1040.10">
    <property type="entry name" value="N-(1-d-carboxylethyl)-l-norvaline Dehydrogenase, domain 2"/>
    <property type="match status" value="1"/>
</dbReference>
<sequence>MVKRFQAVGIVGVGQLGRPVAESLLQAGYELSAYQRTRKGTPVEGGGQWAESPLALARAVDALFLCLPSEEAAEQVLEGESGILAGLRPDQIVIELGTYRKSFKLALARKIQAKGAQVLEVEVSGSPVMVRQRKAALYIGGASELVETCHSLLEAVSPNQFHIGPLGSAVAMKLIANYLLSIHNLAAAEAMNMAVRAGFDPQRAVEVLRDGAGGSAMFSVRAPMMAKRQFLPAPGPFSTLEKYLDLGSEMAQELGCATPLFSAAQAIYRQALESPMRDEDIAAVIKLLEAQSR</sequence>
<evidence type="ECO:0000313" key="6">
    <source>
        <dbReference type="Proteomes" id="UP000776983"/>
    </source>
</evidence>
<evidence type="ECO:0000313" key="5">
    <source>
        <dbReference type="EMBL" id="MCB5364176.1"/>
    </source>
</evidence>
<dbReference type="InterPro" id="IPR029154">
    <property type="entry name" value="HIBADH-like_NADP-bd"/>
</dbReference>
<dbReference type="SUPFAM" id="SSF48179">
    <property type="entry name" value="6-phosphogluconate dehydrogenase C-terminal domain-like"/>
    <property type="match status" value="1"/>
</dbReference>
<accession>A0ABS8CDR0</accession>
<gene>
    <name evidence="5" type="ORF">H0484_10505</name>
</gene>
<dbReference type="PIRSF" id="PIRSF000103">
    <property type="entry name" value="HIBADH"/>
    <property type="match status" value="1"/>
</dbReference>
<evidence type="ECO:0000256" key="2">
    <source>
        <dbReference type="ARBA" id="ARBA00023027"/>
    </source>
</evidence>
<dbReference type="InterPro" id="IPR013328">
    <property type="entry name" value="6PGD_dom2"/>
</dbReference>
<dbReference type="SUPFAM" id="SSF51735">
    <property type="entry name" value="NAD(P)-binding Rossmann-fold domains"/>
    <property type="match status" value="1"/>
</dbReference>
<dbReference type="InterPro" id="IPR036291">
    <property type="entry name" value="NAD(P)-bd_dom_sf"/>
</dbReference>
<protein>
    <submittedName>
        <fullName evidence="5">NAD(P)-dependent oxidoreductase</fullName>
    </submittedName>
</protein>
<dbReference type="EMBL" id="JACDXW010000005">
    <property type="protein sequence ID" value="MCB5364176.1"/>
    <property type="molecule type" value="Genomic_DNA"/>
</dbReference>
<dbReference type="InterPro" id="IPR015815">
    <property type="entry name" value="HIBADH-related"/>
</dbReference>
<dbReference type="Proteomes" id="UP000776983">
    <property type="component" value="Unassembled WGS sequence"/>
</dbReference>
<name>A0ABS8CDR0_9BURK</name>
<dbReference type="InterPro" id="IPR008927">
    <property type="entry name" value="6-PGluconate_DH-like_C_sf"/>
</dbReference>
<organism evidence="5 6">
    <name type="scientific">Mesopusillimonas faecipullorum</name>
    <dbReference type="NCBI Taxonomy" id="2755040"/>
    <lineage>
        <taxon>Bacteria</taxon>
        <taxon>Pseudomonadati</taxon>
        <taxon>Pseudomonadota</taxon>
        <taxon>Betaproteobacteria</taxon>
        <taxon>Burkholderiales</taxon>
        <taxon>Alcaligenaceae</taxon>
        <taxon>Mesopusillimonas</taxon>
    </lineage>
</organism>